<evidence type="ECO:0000256" key="4">
    <source>
        <dbReference type="ARBA" id="ARBA00023136"/>
    </source>
</evidence>
<keyword evidence="3 5" id="KW-1133">Transmembrane helix</keyword>
<dbReference type="Proteomes" id="UP000327468">
    <property type="component" value="Chromosome 18"/>
</dbReference>
<keyword evidence="4 5" id="KW-0472">Membrane</keyword>
<comment type="subcellular location">
    <subcellularLocation>
        <location evidence="1">Membrane</location>
        <topology evidence="1">Multi-pass membrane protein</topology>
    </subcellularLocation>
</comment>
<evidence type="ECO:0000256" key="2">
    <source>
        <dbReference type="ARBA" id="ARBA00022692"/>
    </source>
</evidence>
<feature type="transmembrane region" description="Helical" evidence="5">
    <location>
        <begin position="97"/>
        <end position="114"/>
    </location>
</feature>
<dbReference type="GO" id="GO:0016020">
    <property type="term" value="C:membrane"/>
    <property type="evidence" value="ECO:0007669"/>
    <property type="project" value="UniProtKB-SubCell"/>
</dbReference>
<gene>
    <name evidence="7" type="ORF">PHYPO_G00089900</name>
</gene>
<dbReference type="EMBL" id="VFJC01000019">
    <property type="protein sequence ID" value="KAB5542287.1"/>
    <property type="molecule type" value="Genomic_DNA"/>
</dbReference>
<dbReference type="InterPro" id="IPR001902">
    <property type="entry name" value="SLC26A/SulP_fam"/>
</dbReference>
<evidence type="ECO:0000259" key="6">
    <source>
        <dbReference type="Pfam" id="PF00916"/>
    </source>
</evidence>
<protein>
    <recommendedName>
        <fullName evidence="6">SLC26A/SulP transporter domain-containing protein</fullName>
    </recommendedName>
</protein>
<evidence type="ECO:0000313" key="7">
    <source>
        <dbReference type="EMBL" id="KAB5542287.1"/>
    </source>
</evidence>
<keyword evidence="8" id="KW-1185">Reference proteome</keyword>
<proteinExistence type="predicted"/>
<name>A0A5N5LHK4_PANHP</name>
<evidence type="ECO:0000256" key="5">
    <source>
        <dbReference type="SAM" id="Phobius"/>
    </source>
</evidence>
<dbReference type="Pfam" id="PF00916">
    <property type="entry name" value="Sulfate_transp"/>
    <property type="match status" value="1"/>
</dbReference>
<comment type="caution">
    <text evidence="7">The sequence shown here is derived from an EMBL/GenBank/DDBJ whole genome shotgun (WGS) entry which is preliminary data.</text>
</comment>
<feature type="transmembrane region" description="Helical" evidence="5">
    <location>
        <begin position="68"/>
        <end position="91"/>
    </location>
</feature>
<keyword evidence="2 5" id="KW-0812">Transmembrane</keyword>
<accession>A0A5N5LHK4</accession>
<dbReference type="InterPro" id="IPR011547">
    <property type="entry name" value="SLC26A/SulP_dom"/>
</dbReference>
<evidence type="ECO:0000256" key="3">
    <source>
        <dbReference type="ARBA" id="ARBA00022989"/>
    </source>
</evidence>
<feature type="domain" description="SLC26A/SulP transporter" evidence="6">
    <location>
        <begin position="69"/>
        <end position="118"/>
    </location>
</feature>
<evidence type="ECO:0000256" key="1">
    <source>
        <dbReference type="ARBA" id="ARBA00004141"/>
    </source>
</evidence>
<dbReference type="PANTHER" id="PTHR11814">
    <property type="entry name" value="SULFATE TRANSPORTER"/>
    <property type="match status" value="1"/>
</dbReference>
<reference evidence="7 8" key="1">
    <citation type="submission" date="2019-06" db="EMBL/GenBank/DDBJ databases">
        <title>A chromosome-scale genome assembly of the striped catfish, Pangasianodon hypophthalmus.</title>
        <authorList>
            <person name="Wen M."/>
            <person name="Zahm M."/>
            <person name="Roques C."/>
            <person name="Cabau C."/>
            <person name="Klopp C."/>
            <person name="Donnadieu C."/>
            <person name="Jouanno E."/>
            <person name="Avarre J.-C."/>
            <person name="Campet M."/>
            <person name="Ha T.T.T."/>
            <person name="Dugue R."/>
            <person name="Lampietro C."/>
            <person name="Louis A."/>
            <person name="Herpin A."/>
            <person name="Echchiki A."/>
            <person name="Berthelot C."/>
            <person name="Parey E."/>
            <person name="Roest-Crollius H."/>
            <person name="Braasch I."/>
            <person name="Postlethwait J."/>
            <person name="Bobe J."/>
            <person name="Montfort J."/>
            <person name="Bouchez O."/>
            <person name="Begum T."/>
            <person name="Schartl M."/>
            <person name="Guiguen Y."/>
        </authorList>
    </citation>
    <scope>NUCLEOTIDE SEQUENCE [LARGE SCALE GENOMIC DNA]</scope>
    <source>
        <strain evidence="7 8">Indonesia</strain>
        <tissue evidence="7">Blood</tissue>
    </source>
</reference>
<dbReference type="AlphaFoldDB" id="A0A5N5LHK4"/>
<organism evidence="7 8">
    <name type="scientific">Pangasianodon hypophthalmus</name>
    <name type="common">Striped catfish</name>
    <name type="synonym">Helicophagus hypophthalmus</name>
    <dbReference type="NCBI Taxonomy" id="310915"/>
    <lineage>
        <taxon>Eukaryota</taxon>
        <taxon>Metazoa</taxon>
        <taxon>Chordata</taxon>
        <taxon>Craniata</taxon>
        <taxon>Vertebrata</taxon>
        <taxon>Euteleostomi</taxon>
        <taxon>Actinopterygii</taxon>
        <taxon>Neopterygii</taxon>
        <taxon>Teleostei</taxon>
        <taxon>Ostariophysi</taxon>
        <taxon>Siluriformes</taxon>
        <taxon>Pangasiidae</taxon>
        <taxon>Pangasianodon</taxon>
    </lineage>
</organism>
<dbReference type="GO" id="GO:0055085">
    <property type="term" value="P:transmembrane transport"/>
    <property type="evidence" value="ECO:0007669"/>
    <property type="project" value="InterPro"/>
</dbReference>
<sequence>MAQYVVSRPLYTEDAFTEQYEKVCRKHKTMLDHVKQYFTCNSNRAKNAALSLLPIIGWMKMYNVREWILGDIVSGVSTGLVAVLQGLAYSLLASLPAWYGLYAAFFPVIIYFFFGTSDTFLWVSCEF</sequence>
<evidence type="ECO:0000313" key="8">
    <source>
        <dbReference type="Proteomes" id="UP000327468"/>
    </source>
</evidence>